<keyword evidence="6 10" id="KW-0812">Transmembrane</keyword>
<evidence type="ECO:0000313" key="12">
    <source>
        <dbReference type="EMBL" id="TNM44193.1"/>
    </source>
</evidence>
<dbReference type="InterPro" id="IPR005503">
    <property type="entry name" value="FliL"/>
</dbReference>
<evidence type="ECO:0000256" key="4">
    <source>
        <dbReference type="ARBA" id="ARBA00022475"/>
    </source>
</evidence>
<evidence type="ECO:0000256" key="6">
    <source>
        <dbReference type="ARBA" id="ARBA00022692"/>
    </source>
</evidence>
<evidence type="ECO:0000313" key="13">
    <source>
        <dbReference type="Proteomes" id="UP000313231"/>
    </source>
</evidence>
<comment type="function">
    <text evidence="1 10">Controls the rotational direction of flagella during chemotaxis.</text>
</comment>
<evidence type="ECO:0000256" key="1">
    <source>
        <dbReference type="ARBA" id="ARBA00002254"/>
    </source>
</evidence>
<keyword evidence="8 10" id="KW-1133">Transmembrane helix</keyword>
<feature type="transmembrane region" description="Helical" evidence="10">
    <location>
        <begin position="25"/>
        <end position="44"/>
    </location>
</feature>
<dbReference type="Proteomes" id="UP000313231">
    <property type="component" value="Unassembled WGS sequence"/>
</dbReference>
<dbReference type="RefSeq" id="WP_139621874.1">
    <property type="nucleotide sequence ID" value="NZ_VDMP01000018.1"/>
</dbReference>
<dbReference type="GO" id="GO:0071973">
    <property type="term" value="P:bacterial-type flagellum-dependent cell motility"/>
    <property type="evidence" value="ECO:0007669"/>
    <property type="project" value="InterPro"/>
</dbReference>
<dbReference type="AlphaFoldDB" id="A0A5C4W7Z8"/>
<evidence type="ECO:0000256" key="5">
    <source>
        <dbReference type="ARBA" id="ARBA00022500"/>
    </source>
</evidence>
<gene>
    <name evidence="12" type="ORF">FHP29_05660</name>
</gene>
<proteinExistence type="inferred from homology"/>
<evidence type="ECO:0000256" key="11">
    <source>
        <dbReference type="SAM" id="MobiDB-lite"/>
    </source>
</evidence>
<evidence type="ECO:0000256" key="2">
    <source>
        <dbReference type="ARBA" id="ARBA00004162"/>
    </source>
</evidence>
<protein>
    <recommendedName>
        <fullName evidence="10">Flagellar protein FliL</fullName>
    </recommendedName>
</protein>
<keyword evidence="5 10" id="KW-0145">Chemotaxis</keyword>
<evidence type="ECO:0000256" key="7">
    <source>
        <dbReference type="ARBA" id="ARBA00022779"/>
    </source>
</evidence>
<keyword evidence="12" id="KW-0969">Cilium</keyword>
<dbReference type="EMBL" id="VDMP01000018">
    <property type="protein sequence ID" value="TNM44193.1"/>
    <property type="molecule type" value="Genomic_DNA"/>
</dbReference>
<evidence type="ECO:0000256" key="10">
    <source>
        <dbReference type="RuleBase" id="RU364125"/>
    </source>
</evidence>
<comment type="similarity">
    <text evidence="3 10">Belongs to the FliL family.</text>
</comment>
<keyword evidence="9 10" id="KW-0472">Membrane</keyword>
<keyword evidence="12" id="KW-0966">Cell projection</keyword>
<sequence>MTTTVTAPAATAEDTPRKGGKGRTIGIAVLLLALVGGGAWFFLLKPSGESGPKPGEVVTLEAIQVNLAGGHYLRLGMALQLTESAHEVDGSKALDSAITVFSGLPVGEVNKPEVREALRKQLLHKLEERYHHEVMEVYFTEFVTQ</sequence>
<evidence type="ECO:0000256" key="8">
    <source>
        <dbReference type="ARBA" id="ARBA00022989"/>
    </source>
</evidence>
<reference evidence="12 13" key="1">
    <citation type="journal article" date="2016" name="Int. J. Syst. Evol. Microbiol.">
        <title>Nocardioides albidus sp. nov., an actinobacterium isolated from garden soil.</title>
        <authorList>
            <person name="Singh H."/>
            <person name="Du J."/>
            <person name="Trinh H."/>
            <person name="Won K."/>
            <person name="Yang J.E."/>
            <person name="Yin C."/>
            <person name="Kook M."/>
            <person name="Yi T.H."/>
        </authorList>
    </citation>
    <scope>NUCLEOTIDE SEQUENCE [LARGE SCALE GENOMIC DNA]</scope>
    <source>
        <strain evidence="12 13">CCTCC AB 2015297</strain>
    </source>
</reference>
<comment type="caution">
    <text evidence="12">The sequence shown here is derived from an EMBL/GenBank/DDBJ whole genome shotgun (WGS) entry which is preliminary data.</text>
</comment>
<keyword evidence="4 10" id="KW-1003">Cell membrane</keyword>
<dbReference type="Pfam" id="PF03748">
    <property type="entry name" value="FliL"/>
    <property type="match status" value="1"/>
</dbReference>
<dbReference type="OrthoDB" id="3537056at2"/>
<keyword evidence="7 10" id="KW-0283">Flagellar rotation</keyword>
<keyword evidence="12" id="KW-0282">Flagellum</keyword>
<evidence type="ECO:0000256" key="9">
    <source>
        <dbReference type="ARBA" id="ARBA00023136"/>
    </source>
</evidence>
<feature type="compositionally biased region" description="Low complexity" evidence="11">
    <location>
        <begin position="1"/>
        <end position="13"/>
    </location>
</feature>
<dbReference type="GO" id="GO:0006935">
    <property type="term" value="P:chemotaxis"/>
    <property type="evidence" value="ECO:0007669"/>
    <property type="project" value="UniProtKB-KW"/>
</dbReference>
<accession>A0A5C4W7Z8</accession>
<keyword evidence="13" id="KW-1185">Reference proteome</keyword>
<dbReference type="GO" id="GO:0005886">
    <property type="term" value="C:plasma membrane"/>
    <property type="evidence" value="ECO:0007669"/>
    <property type="project" value="UniProtKB-SubCell"/>
</dbReference>
<dbReference type="GO" id="GO:0009425">
    <property type="term" value="C:bacterial-type flagellum basal body"/>
    <property type="evidence" value="ECO:0007669"/>
    <property type="project" value="InterPro"/>
</dbReference>
<comment type="subcellular location">
    <subcellularLocation>
        <location evidence="2">Cell membrane</location>
        <topology evidence="2">Single-pass membrane protein</topology>
    </subcellularLocation>
</comment>
<name>A0A5C4W7Z8_9ACTN</name>
<organism evidence="12 13">
    <name type="scientific">Nocardioides albidus</name>
    <dbReference type="NCBI Taxonomy" id="1517589"/>
    <lineage>
        <taxon>Bacteria</taxon>
        <taxon>Bacillati</taxon>
        <taxon>Actinomycetota</taxon>
        <taxon>Actinomycetes</taxon>
        <taxon>Propionibacteriales</taxon>
        <taxon>Nocardioidaceae</taxon>
        <taxon>Nocardioides</taxon>
    </lineage>
</organism>
<feature type="region of interest" description="Disordered" evidence="11">
    <location>
        <begin position="1"/>
        <end position="21"/>
    </location>
</feature>
<evidence type="ECO:0000256" key="3">
    <source>
        <dbReference type="ARBA" id="ARBA00008281"/>
    </source>
</evidence>